<accession>A0A9P7S1A6</accession>
<reference evidence="2" key="1">
    <citation type="journal article" date="2021" name="Genome Biol. Evol.">
        <title>The assembled and annotated genome of the fairy-ring fungus Marasmius oreades.</title>
        <authorList>
            <person name="Hiltunen M."/>
            <person name="Ament-Velasquez S.L."/>
            <person name="Johannesson H."/>
        </authorList>
    </citation>
    <scope>NUCLEOTIDE SEQUENCE</scope>
    <source>
        <strain evidence="2">03SP1</strain>
    </source>
</reference>
<dbReference type="RefSeq" id="XP_043009935.1">
    <property type="nucleotide sequence ID" value="XM_043151855.1"/>
</dbReference>
<dbReference type="EMBL" id="CM032184">
    <property type="protein sequence ID" value="KAG7093465.1"/>
    <property type="molecule type" value="Genomic_DNA"/>
</dbReference>
<dbReference type="OrthoDB" id="3260094at2759"/>
<name>A0A9P7S1A6_9AGAR</name>
<dbReference type="Proteomes" id="UP001049176">
    <property type="component" value="Chromosome 4"/>
</dbReference>
<evidence type="ECO:0000313" key="3">
    <source>
        <dbReference type="Proteomes" id="UP001049176"/>
    </source>
</evidence>
<dbReference type="AlphaFoldDB" id="A0A9P7S1A6"/>
<dbReference type="GeneID" id="66076217"/>
<protein>
    <submittedName>
        <fullName evidence="2">Uncharacterized protein</fullName>
    </submittedName>
</protein>
<organism evidence="2 3">
    <name type="scientific">Marasmius oreades</name>
    <name type="common">fairy-ring Marasmius</name>
    <dbReference type="NCBI Taxonomy" id="181124"/>
    <lineage>
        <taxon>Eukaryota</taxon>
        <taxon>Fungi</taxon>
        <taxon>Dikarya</taxon>
        <taxon>Basidiomycota</taxon>
        <taxon>Agaricomycotina</taxon>
        <taxon>Agaricomycetes</taxon>
        <taxon>Agaricomycetidae</taxon>
        <taxon>Agaricales</taxon>
        <taxon>Marasmiineae</taxon>
        <taxon>Marasmiaceae</taxon>
        <taxon>Marasmius</taxon>
    </lineage>
</organism>
<feature type="region of interest" description="Disordered" evidence="1">
    <location>
        <begin position="151"/>
        <end position="170"/>
    </location>
</feature>
<keyword evidence="3" id="KW-1185">Reference proteome</keyword>
<sequence length="305" mass="34551">MDCWIHWKNPLVVTCHCAASTLDEQRTMLRRDHTSEPIECSNADFFQTYFRFLDDTLVESIVEKLRDDNVLFENGWRDLCIGKGMRNKNKNENENENETFAPLFKVASAVAKVAESCGAKAGEFDTMGYRHFSNVRCVSKDTKIQLRRLERTANKNADNNIQPDEENEGPYSHAAHNVSVLGELYLHDTQATAEDDEKKLLFAANEIMYDDPTRGDDNAGLALLPIAHCQLNEVQEPQPFIKFLLAVTFGSQEQLGWDPTVTRLSKTVNGSNTIAYEYKIGRRTFQTIGKPISKSSAYRLVSRAT</sequence>
<evidence type="ECO:0000256" key="1">
    <source>
        <dbReference type="SAM" id="MobiDB-lite"/>
    </source>
</evidence>
<comment type="caution">
    <text evidence="2">The sequence shown here is derived from an EMBL/GenBank/DDBJ whole genome shotgun (WGS) entry which is preliminary data.</text>
</comment>
<dbReference type="KEGG" id="more:E1B28_007141"/>
<evidence type="ECO:0000313" key="2">
    <source>
        <dbReference type="EMBL" id="KAG7093465.1"/>
    </source>
</evidence>
<gene>
    <name evidence="2" type="ORF">E1B28_007141</name>
</gene>
<proteinExistence type="predicted"/>